<evidence type="ECO:0000313" key="6">
    <source>
        <dbReference type="Proteomes" id="UP000783287"/>
    </source>
</evidence>
<dbReference type="FunFam" id="3.30.1360.40:FF:000001">
    <property type="entry name" value="Ribosome-recycling factor"/>
    <property type="match status" value="1"/>
</dbReference>
<dbReference type="NCBIfam" id="TIGR00496">
    <property type="entry name" value="frr"/>
    <property type="match status" value="1"/>
</dbReference>
<keyword evidence="2 3" id="KW-0648">Protein biosynthesis</keyword>
<evidence type="ECO:0000313" key="5">
    <source>
        <dbReference type="EMBL" id="MCA9383681.1"/>
    </source>
</evidence>
<dbReference type="EMBL" id="JAGQLK010000112">
    <property type="protein sequence ID" value="MCA9383681.1"/>
    <property type="molecule type" value="Genomic_DNA"/>
</dbReference>
<dbReference type="PANTHER" id="PTHR20982:SF3">
    <property type="entry name" value="MITOCHONDRIAL RIBOSOME RECYCLING FACTOR PSEUDO 1"/>
    <property type="match status" value="1"/>
</dbReference>
<dbReference type="InterPro" id="IPR036191">
    <property type="entry name" value="RRF_sf"/>
</dbReference>
<feature type="domain" description="Ribosome recycling factor" evidence="4">
    <location>
        <begin position="19"/>
        <end position="182"/>
    </location>
</feature>
<evidence type="ECO:0000259" key="4">
    <source>
        <dbReference type="Pfam" id="PF01765"/>
    </source>
</evidence>
<dbReference type="SUPFAM" id="SSF55194">
    <property type="entry name" value="Ribosome recycling factor, RRF"/>
    <property type="match status" value="1"/>
</dbReference>
<dbReference type="AlphaFoldDB" id="A0A955RJ77"/>
<dbReference type="GO" id="GO:0043023">
    <property type="term" value="F:ribosomal large subunit binding"/>
    <property type="evidence" value="ECO:0007669"/>
    <property type="project" value="TreeGrafter"/>
</dbReference>
<organism evidence="5 6">
    <name type="scientific">Candidatus Dojkabacteria bacterium</name>
    <dbReference type="NCBI Taxonomy" id="2099670"/>
    <lineage>
        <taxon>Bacteria</taxon>
        <taxon>Candidatus Dojkabacteria</taxon>
    </lineage>
</organism>
<name>A0A955RJ77_9BACT</name>
<comment type="subcellular location">
    <subcellularLocation>
        <location evidence="3">Cytoplasm</location>
    </subcellularLocation>
</comment>
<comment type="similarity">
    <text evidence="1 3">Belongs to the RRF family.</text>
</comment>
<evidence type="ECO:0000256" key="2">
    <source>
        <dbReference type="ARBA" id="ARBA00022917"/>
    </source>
</evidence>
<evidence type="ECO:0000256" key="1">
    <source>
        <dbReference type="ARBA" id="ARBA00005912"/>
    </source>
</evidence>
<dbReference type="GO" id="GO:0006415">
    <property type="term" value="P:translational termination"/>
    <property type="evidence" value="ECO:0007669"/>
    <property type="project" value="UniProtKB-UniRule"/>
</dbReference>
<comment type="caution">
    <text evidence="5">The sequence shown here is derived from an EMBL/GenBank/DDBJ whole genome shotgun (WGS) entry which is preliminary data.</text>
</comment>
<reference evidence="5" key="1">
    <citation type="submission" date="2020-04" db="EMBL/GenBank/DDBJ databases">
        <authorList>
            <person name="Zhang T."/>
        </authorList>
    </citation>
    <scope>NUCLEOTIDE SEQUENCE</scope>
    <source>
        <strain evidence="5">HKST-UBA14</strain>
    </source>
</reference>
<proteinExistence type="inferred from homology"/>
<keyword evidence="3" id="KW-0963">Cytoplasm</keyword>
<dbReference type="InterPro" id="IPR023584">
    <property type="entry name" value="Ribosome_recyc_fac_dom"/>
</dbReference>
<comment type="function">
    <text evidence="3">Responsible for the release of ribosomes from messenger RNA at the termination of protein biosynthesis. May increase the efficiency of translation by recycling ribosomes from one round of translation to another.</text>
</comment>
<dbReference type="PANTHER" id="PTHR20982">
    <property type="entry name" value="RIBOSOME RECYCLING FACTOR"/>
    <property type="match status" value="1"/>
</dbReference>
<protein>
    <recommendedName>
        <fullName evidence="3">Ribosome-recycling factor</fullName>
        <shortName evidence="3">RRF</shortName>
    </recommendedName>
    <alternativeName>
        <fullName evidence="3">Ribosome-releasing factor</fullName>
    </alternativeName>
</protein>
<dbReference type="GO" id="GO:0005737">
    <property type="term" value="C:cytoplasm"/>
    <property type="evidence" value="ECO:0007669"/>
    <property type="project" value="UniProtKB-SubCell"/>
</dbReference>
<dbReference type="Pfam" id="PF01765">
    <property type="entry name" value="RRF"/>
    <property type="match status" value="1"/>
</dbReference>
<dbReference type="HAMAP" id="MF_00040">
    <property type="entry name" value="RRF"/>
    <property type="match status" value="1"/>
</dbReference>
<dbReference type="Gene3D" id="1.10.132.20">
    <property type="entry name" value="Ribosome-recycling factor"/>
    <property type="match status" value="1"/>
</dbReference>
<accession>A0A955RJ77</accession>
<dbReference type="InterPro" id="IPR002661">
    <property type="entry name" value="Ribosome_recyc_fac"/>
</dbReference>
<evidence type="ECO:0000256" key="3">
    <source>
        <dbReference type="HAMAP-Rule" id="MF_00040"/>
    </source>
</evidence>
<dbReference type="Proteomes" id="UP000783287">
    <property type="component" value="Unassembled WGS sequence"/>
</dbReference>
<reference evidence="5" key="2">
    <citation type="journal article" date="2021" name="Microbiome">
        <title>Successional dynamics and alternative stable states in a saline activated sludge microbial community over 9 years.</title>
        <authorList>
            <person name="Wang Y."/>
            <person name="Ye J."/>
            <person name="Ju F."/>
            <person name="Liu L."/>
            <person name="Boyd J.A."/>
            <person name="Deng Y."/>
            <person name="Parks D.H."/>
            <person name="Jiang X."/>
            <person name="Yin X."/>
            <person name="Woodcroft B.J."/>
            <person name="Tyson G.W."/>
            <person name="Hugenholtz P."/>
            <person name="Polz M.F."/>
            <person name="Zhang T."/>
        </authorList>
    </citation>
    <scope>NUCLEOTIDE SEQUENCE</scope>
    <source>
        <strain evidence="5">HKST-UBA14</strain>
    </source>
</reference>
<dbReference type="Gene3D" id="3.30.1360.40">
    <property type="match status" value="1"/>
</dbReference>
<sequence>MRIKFEQAGEKFTGAIDHLKKELASIRVGGGGTNLVDGIMVDAYGSKMPINQLANVVAVDATLITVSPWDKSLTEEIIKAITAANIGINPNQDGDMIRLPLPPVTEERRVEYVKLMKTKLEEARIAVRQIRKDILVGLEMDKKDKLISEDQYNSMEKTLQGKVEDTNKAIEEIGKDKEEELMKV</sequence>
<gene>
    <name evidence="3 5" type="primary">frr</name>
    <name evidence="5" type="ORF">KC909_04900</name>
</gene>